<accession>A0AAV6VL10</accession>
<feature type="domain" description="G-protein coupled receptors family 1 profile" evidence="13">
    <location>
        <begin position="56"/>
        <end position="322"/>
    </location>
</feature>
<keyword evidence="4 11" id="KW-0812">Transmembrane</keyword>
<keyword evidence="8 11" id="KW-0675">Receptor</keyword>
<dbReference type="InterPro" id="IPR000276">
    <property type="entry name" value="GPCR_Rhodpsn"/>
</dbReference>
<keyword evidence="7 12" id="KW-0472">Membrane</keyword>
<dbReference type="AlphaFoldDB" id="A0AAV6VL10"/>
<feature type="transmembrane region" description="Helical" evidence="12">
    <location>
        <begin position="77"/>
        <end position="102"/>
    </location>
</feature>
<keyword evidence="3" id="KW-1003">Cell membrane</keyword>
<evidence type="ECO:0000256" key="8">
    <source>
        <dbReference type="ARBA" id="ARBA00023170"/>
    </source>
</evidence>
<reference evidence="14 15" key="1">
    <citation type="journal article" date="2022" name="Nat. Ecol. Evol.">
        <title>A masculinizing supergene underlies an exaggerated male reproductive morph in a spider.</title>
        <authorList>
            <person name="Hendrickx F."/>
            <person name="De Corte Z."/>
            <person name="Sonet G."/>
            <person name="Van Belleghem S.M."/>
            <person name="Kostlbacher S."/>
            <person name="Vangestel C."/>
        </authorList>
    </citation>
    <scope>NUCLEOTIDE SEQUENCE [LARGE SCALE GENOMIC DNA]</scope>
    <source>
        <strain evidence="14">W744_W776</strain>
    </source>
</reference>
<organism evidence="14 15">
    <name type="scientific">Oedothorax gibbosus</name>
    <dbReference type="NCBI Taxonomy" id="931172"/>
    <lineage>
        <taxon>Eukaryota</taxon>
        <taxon>Metazoa</taxon>
        <taxon>Ecdysozoa</taxon>
        <taxon>Arthropoda</taxon>
        <taxon>Chelicerata</taxon>
        <taxon>Arachnida</taxon>
        <taxon>Araneae</taxon>
        <taxon>Araneomorphae</taxon>
        <taxon>Entelegynae</taxon>
        <taxon>Araneoidea</taxon>
        <taxon>Linyphiidae</taxon>
        <taxon>Erigoninae</taxon>
        <taxon>Oedothorax</taxon>
    </lineage>
</organism>
<feature type="transmembrane region" description="Helical" evidence="12">
    <location>
        <begin position="44"/>
        <end position="65"/>
    </location>
</feature>
<sequence length="387" mass="43455">MSSDNHTTFNTALLDIPWTTTPFYIINSTTPDLDSRYISRGGQILITSVYLFGAVANICSLVLLSQGPQARNKKLTLMIRCLSANDLLALCSSFLLVYMRIYLDPSFVASRWYCGLRVLTRFFGFSSGSVASVMAVERFIALTSPFFYQKHVTHKLVRRAIFVQWCFVMAVVLLPLAGFGLYYTVDHEGVCVCARYRQATETTDVVYAYLMFGFGTAMCTVIVCCNLAVVVALCRLKPTAATGRTTVTRDNRKQLHFNHATQEELSFAKLMVVLCVFFVACWLPQMVTILIAQANPDLKHHPFFHLADVCTALNFILDPVVYVLSRRPHRKGLRNLLKPLCQRCWLADDNMSSCTGSRDRPMTIVGGSVQQRLLVRAASSPSQEFTR</sequence>
<dbReference type="PROSITE" id="PS00237">
    <property type="entry name" value="G_PROTEIN_RECEP_F1_1"/>
    <property type="match status" value="1"/>
</dbReference>
<dbReference type="EMBL" id="JAFNEN010000071">
    <property type="protein sequence ID" value="KAG8196383.1"/>
    <property type="molecule type" value="Genomic_DNA"/>
</dbReference>
<dbReference type="PANTHER" id="PTHR11866">
    <property type="entry name" value="G-PROTEIN COUPLED RECEPTOR FAMILY 1 MEMBER"/>
    <property type="match status" value="1"/>
</dbReference>
<feature type="transmembrane region" description="Helical" evidence="12">
    <location>
        <begin position="205"/>
        <end position="234"/>
    </location>
</feature>
<evidence type="ECO:0000256" key="4">
    <source>
        <dbReference type="ARBA" id="ARBA00022692"/>
    </source>
</evidence>
<evidence type="ECO:0000256" key="2">
    <source>
        <dbReference type="ARBA" id="ARBA00010663"/>
    </source>
</evidence>
<protein>
    <recommendedName>
        <fullName evidence="13">G-protein coupled receptors family 1 profile domain-containing protein</fullName>
    </recommendedName>
</protein>
<comment type="similarity">
    <text evidence="2 11">Belongs to the G-protein coupled receptor 1 family.</text>
</comment>
<dbReference type="GO" id="GO:0007204">
    <property type="term" value="P:positive regulation of cytosolic calcium ion concentration"/>
    <property type="evidence" value="ECO:0007669"/>
    <property type="project" value="TreeGrafter"/>
</dbReference>
<keyword evidence="9" id="KW-0325">Glycoprotein</keyword>
<dbReference type="PRINTS" id="PR00237">
    <property type="entry name" value="GPCRRHODOPSN"/>
</dbReference>
<dbReference type="Proteomes" id="UP000827092">
    <property type="component" value="Unassembled WGS sequence"/>
</dbReference>
<keyword evidence="10 11" id="KW-0807">Transducer</keyword>
<dbReference type="Pfam" id="PF00001">
    <property type="entry name" value="7tm_1"/>
    <property type="match status" value="1"/>
</dbReference>
<dbReference type="InterPro" id="IPR017452">
    <property type="entry name" value="GPCR_Rhodpsn_7TM"/>
</dbReference>
<feature type="transmembrane region" description="Helical" evidence="12">
    <location>
        <begin position="160"/>
        <end position="185"/>
    </location>
</feature>
<feature type="transmembrane region" description="Helical" evidence="12">
    <location>
        <begin position="122"/>
        <end position="148"/>
    </location>
</feature>
<dbReference type="PROSITE" id="PS50262">
    <property type="entry name" value="G_PROTEIN_RECEP_F1_2"/>
    <property type="match status" value="1"/>
</dbReference>
<evidence type="ECO:0000256" key="1">
    <source>
        <dbReference type="ARBA" id="ARBA00004651"/>
    </source>
</evidence>
<gene>
    <name evidence="14" type="ORF">JTE90_009598</name>
</gene>
<keyword evidence="15" id="KW-1185">Reference proteome</keyword>
<proteinExistence type="inferred from homology"/>
<evidence type="ECO:0000259" key="13">
    <source>
        <dbReference type="PROSITE" id="PS50262"/>
    </source>
</evidence>
<evidence type="ECO:0000256" key="5">
    <source>
        <dbReference type="ARBA" id="ARBA00022989"/>
    </source>
</evidence>
<dbReference type="GO" id="GO:0007189">
    <property type="term" value="P:adenylate cyclase-activating G protein-coupled receptor signaling pathway"/>
    <property type="evidence" value="ECO:0007669"/>
    <property type="project" value="TreeGrafter"/>
</dbReference>
<evidence type="ECO:0000256" key="7">
    <source>
        <dbReference type="ARBA" id="ARBA00023136"/>
    </source>
</evidence>
<evidence type="ECO:0000256" key="3">
    <source>
        <dbReference type="ARBA" id="ARBA00022475"/>
    </source>
</evidence>
<dbReference type="GO" id="GO:0004930">
    <property type="term" value="F:G protein-coupled receptor activity"/>
    <property type="evidence" value="ECO:0007669"/>
    <property type="project" value="UniProtKB-KW"/>
</dbReference>
<feature type="transmembrane region" description="Helical" evidence="12">
    <location>
        <begin position="270"/>
        <end position="291"/>
    </location>
</feature>
<dbReference type="GO" id="GO:0005886">
    <property type="term" value="C:plasma membrane"/>
    <property type="evidence" value="ECO:0007669"/>
    <property type="project" value="UniProtKB-SubCell"/>
</dbReference>
<evidence type="ECO:0000256" key="11">
    <source>
        <dbReference type="RuleBase" id="RU000688"/>
    </source>
</evidence>
<comment type="subcellular location">
    <subcellularLocation>
        <location evidence="1">Cell membrane</location>
        <topology evidence="1">Multi-pass membrane protein</topology>
    </subcellularLocation>
</comment>
<dbReference type="SUPFAM" id="SSF81321">
    <property type="entry name" value="Family A G protein-coupled receptor-like"/>
    <property type="match status" value="1"/>
</dbReference>
<evidence type="ECO:0000256" key="10">
    <source>
        <dbReference type="ARBA" id="ARBA00023224"/>
    </source>
</evidence>
<dbReference type="InterPro" id="IPR008365">
    <property type="entry name" value="Prostanoid_rcpt"/>
</dbReference>
<dbReference type="PANTHER" id="PTHR11866:SF16">
    <property type="entry name" value="PROSTAGLANDIN E2 RECEPTOR EP4 SUBTYPE-LIKE PROTEIN"/>
    <property type="match status" value="1"/>
</dbReference>
<evidence type="ECO:0000256" key="6">
    <source>
        <dbReference type="ARBA" id="ARBA00023040"/>
    </source>
</evidence>
<feature type="transmembrane region" description="Helical" evidence="12">
    <location>
        <begin position="303"/>
        <end position="324"/>
    </location>
</feature>
<comment type="caution">
    <text evidence="14">The sequence shown here is derived from an EMBL/GenBank/DDBJ whole genome shotgun (WGS) entry which is preliminary data.</text>
</comment>
<dbReference type="Gene3D" id="1.20.1070.10">
    <property type="entry name" value="Rhodopsin 7-helix transmembrane proteins"/>
    <property type="match status" value="1"/>
</dbReference>
<keyword evidence="6 11" id="KW-0297">G-protein coupled receptor</keyword>
<name>A0AAV6VL10_9ARAC</name>
<evidence type="ECO:0000313" key="15">
    <source>
        <dbReference type="Proteomes" id="UP000827092"/>
    </source>
</evidence>
<evidence type="ECO:0000313" key="14">
    <source>
        <dbReference type="EMBL" id="KAG8196383.1"/>
    </source>
</evidence>
<keyword evidence="5 12" id="KW-1133">Transmembrane helix</keyword>
<evidence type="ECO:0000256" key="12">
    <source>
        <dbReference type="SAM" id="Phobius"/>
    </source>
</evidence>
<evidence type="ECO:0000256" key="9">
    <source>
        <dbReference type="ARBA" id="ARBA00023180"/>
    </source>
</evidence>